<name>E3GWL2_METFV</name>
<proteinExistence type="predicted"/>
<dbReference type="EMBL" id="CP002278">
    <property type="protein sequence ID" value="ADP76826.1"/>
    <property type="molecule type" value="Genomic_DNA"/>
</dbReference>
<organism evidence="2 3">
    <name type="scientific">Methanothermus fervidus (strain ATCC 43054 / DSM 2088 / JCM 10308 / V24 S)</name>
    <dbReference type="NCBI Taxonomy" id="523846"/>
    <lineage>
        <taxon>Archaea</taxon>
        <taxon>Methanobacteriati</taxon>
        <taxon>Methanobacteriota</taxon>
        <taxon>Methanomada group</taxon>
        <taxon>Methanobacteria</taxon>
        <taxon>Methanobacteriales</taxon>
        <taxon>Methanothermaceae</taxon>
        <taxon>Methanothermus</taxon>
    </lineage>
</organism>
<keyword evidence="3" id="KW-1185">Reference proteome</keyword>
<dbReference type="SUPFAM" id="SSF53067">
    <property type="entry name" value="Actin-like ATPase domain"/>
    <property type="match status" value="2"/>
</dbReference>
<dbReference type="Proteomes" id="UP000002315">
    <property type="component" value="Chromosome"/>
</dbReference>
<dbReference type="PANTHER" id="PTHR43190">
    <property type="entry name" value="N-ACETYL-D-GLUCOSAMINE KINASE"/>
    <property type="match status" value="1"/>
</dbReference>
<dbReference type="PANTHER" id="PTHR43190:SF3">
    <property type="entry name" value="N-ACETYL-D-GLUCOSAMINE KINASE"/>
    <property type="match status" value="1"/>
</dbReference>
<protein>
    <submittedName>
        <fullName evidence="2">ATPase BadF/BadG/BcrA/BcrD type</fullName>
    </submittedName>
</protein>
<evidence type="ECO:0000259" key="1">
    <source>
        <dbReference type="Pfam" id="PF01869"/>
    </source>
</evidence>
<dbReference type="Pfam" id="PF01869">
    <property type="entry name" value="BcrAD_BadFG"/>
    <property type="match status" value="1"/>
</dbReference>
<dbReference type="KEGG" id="mfv:Mfer_0022"/>
<sequence>MRDEYVIGVDGGGTKTTVALANLDGKIVKKIKTKGSNINKLGFKRAISNLEEAISKISRSKKINYGFVGLAGGLERNKIKKEKIKRYLRKKFEFPIDVEGDQIIAFRAGTDKKDGIVVIAGTGSISMGWKKGREEISGGWDWLFGDQGSGFWVGRKVLEEIAKSLDGRRKNLKLKNFIFRKLKIKNGQDLYQKFYSEDFIEKVASLSKFVDQFSQKGDNFSKSILIKAAEEVSKMAITVIKKLNFKNEEFPVVLSGGMFNSKIFLSVVKRRIKEEAKDAKFILLKNEPVVGAIKLAIERYKSS</sequence>
<evidence type="ECO:0000313" key="3">
    <source>
        <dbReference type="Proteomes" id="UP000002315"/>
    </source>
</evidence>
<dbReference type="Gene3D" id="3.30.420.40">
    <property type="match status" value="2"/>
</dbReference>
<gene>
    <name evidence="2" type="ordered locus">Mfer_0022</name>
</gene>
<evidence type="ECO:0000313" key="2">
    <source>
        <dbReference type="EMBL" id="ADP76826.1"/>
    </source>
</evidence>
<dbReference type="HOGENOM" id="CLU_016274_1_0_2"/>
<feature type="domain" description="ATPase BadF/BadG/BcrA/BcrD type" evidence="1">
    <location>
        <begin position="7"/>
        <end position="295"/>
    </location>
</feature>
<dbReference type="InterPro" id="IPR043129">
    <property type="entry name" value="ATPase_NBD"/>
</dbReference>
<reference evidence="2 3" key="1">
    <citation type="journal article" date="2010" name="Stand. Genomic Sci.">
        <title>Complete genome sequence of Methanothermus fervidus type strain (V24S).</title>
        <authorList>
            <person name="Anderson I."/>
            <person name="Djao O.D."/>
            <person name="Misra M."/>
            <person name="Chertkov O."/>
            <person name="Nolan M."/>
            <person name="Lucas S."/>
            <person name="Lapidus A."/>
            <person name="Del Rio T.G."/>
            <person name="Tice H."/>
            <person name="Cheng J.F."/>
            <person name="Tapia R."/>
            <person name="Han C."/>
            <person name="Goodwin L."/>
            <person name="Pitluck S."/>
            <person name="Liolios K."/>
            <person name="Ivanova N."/>
            <person name="Mavromatis K."/>
            <person name="Mikhailova N."/>
            <person name="Pati A."/>
            <person name="Brambilla E."/>
            <person name="Chen A."/>
            <person name="Palaniappan K."/>
            <person name="Land M."/>
            <person name="Hauser L."/>
            <person name="Chang Y.J."/>
            <person name="Jeffries C.D."/>
            <person name="Sikorski J."/>
            <person name="Spring S."/>
            <person name="Rohde M."/>
            <person name="Eichinger K."/>
            <person name="Huber H."/>
            <person name="Wirth R."/>
            <person name="Goker M."/>
            <person name="Detter J.C."/>
            <person name="Woyke T."/>
            <person name="Bristow J."/>
            <person name="Eisen J.A."/>
            <person name="Markowitz V."/>
            <person name="Hugenholtz P."/>
            <person name="Klenk H.P."/>
            <person name="Kyrpides N.C."/>
        </authorList>
    </citation>
    <scope>NUCLEOTIDE SEQUENCE [LARGE SCALE GENOMIC DNA]</scope>
    <source>
        <strain evidence="3">ATCC 43054 / DSM 2088 / JCM 10308 / V24 S</strain>
    </source>
</reference>
<dbReference type="AlphaFoldDB" id="E3GWL2"/>
<dbReference type="InterPro" id="IPR052519">
    <property type="entry name" value="Euk-type_GlcNAc_Kinase"/>
</dbReference>
<dbReference type="STRING" id="523846.Mfer_0022"/>
<dbReference type="CDD" id="cd24007">
    <property type="entry name" value="ASKHA_NBD_eukNAGK-like"/>
    <property type="match status" value="1"/>
</dbReference>
<accession>E3GWL2</accession>
<dbReference type="OrthoDB" id="39947at2157"/>
<dbReference type="InterPro" id="IPR002731">
    <property type="entry name" value="ATPase_BadF"/>
</dbReference>